<dbReference type="Proteomes" id="UP000241394">
    <property type="component" value="Chromosome LG15"/>
</dbReference>
<dbReference type="Gramene" id="PSS10402">
    <property type="protein sequence ID" value="PSS10402"/>
    <property type="gene ID" value="CEY00_Acc17497"/>
</dbReference>
<feature type="compositionally biased region" description="Low complexity" evidence="1">
    <location>
        <begin position="43"/>
        <end position="67"/>
    </location>
</feature>
<proteinExistence type="predicted"/>
<protein>
    <submittedName>
        <fullName evidence="2">TNF receptor-associated factor family protein</fullName>
    </submittedName>
</protein>
<accession>A0A2R6QLX0</accession>
<reference evidence="3" key="2">
    <citation type="journal article" date="2018" name="BMC Genomics">
        <title>A manually annotated Actinidia chinensis var. chinensis (kiwifruit) genome highlights the challenges associated with draft genomes and gene prediction in plants.</title>
        <authorList>
            <person name="Pilkington S.M."/>
            <person name="Crowhurst R."/>
            <person name="Hilario E."/>
            <person name="Nardozza S."/>
            <person name="Fraser L."/>
            <person name="Peng Y."/>
            <person name="Gunaseelan K."/>
            <person name="Simpson R."/>
            <person name="Tahir J."/>
            <person name="Deroles S.C."/>
            <person name="Templeton K."/>
            <person name="Luo Z."/>
            <person name="Davy M."/>
            <person name="Cheng C."/>
            <person name="McNeilage M."/>
            <person name="Scaglione D."/>
            <person name="Liu Y."/>
            <person name="Zhang Q."/>
            <person name="Datson P."/>
            <person name="De Silva N."/>
            <person name="Gardiner S.E."/>
            <person name="Bassett H."/>
            <person name="Chagne D."/>
            <person name="McCallum J."/>
            <person name="Dzierzon H."/>
            <person name="Deng C."/>
            <person name="Wang Y.Y."/>
            <person name="Barron L."/>
            <person name="Manako K."/>
            <person name="Bowen J."/>
            <person name="Foster T.M."/>
            <person name="Erridge Z.A."/>
            <person name="Tiffin H."/>
            <person name="Waite C.N."/>
            <person name="Davies K.M."/>
            <person name="Grierson E.P."/>
            <person name="Laing W.A."/>
            <person name="Kirk R."/>
            <person name="Chen X."/>
            <person name="Wood M."/>
            <person name="Montefiori M."/>
            <person name="Brummell D.A."/>
            <person name="Schwinn K.E."/>
            <person name="Catanach A."/>
            <person name="Fullerton C."/>
            <person name="Li D."/>
            <person name="Meiyalaghan S."/>
            <person name="Nieuwenhuizen N."/>
            <person name="Read N."/>
            <person name="Prakash R."/>
            <person name="Hunter D."/>
            <person name="Zhang H."/>
            <person name="McKenzie M."/>
            <person name="Knabel M."/>
            <person name="Harris A."/>
            <person name="Allan A.C."/>
            <person name="Gleave A."/>
            <person name="Chen A."/>
            <person name="Janssen B.J."/>
            <person name="Plunkett B."/>
            <person name="Ampomah-Dwamena C."/>
            <person name="Voogd C."/>
            <person name="Leif D."/>
            <person name="Lafferty D."/>
            <person name="Souleyre E.J.F."/>
            <person name="Varkonyi-Gasic E."/>
            <person name="Gambi F."/>
            <person name="Hanley J."/>
            <person name="Yao J.L."/>
            <person name="Cheung J."/>
            <person name="David K.M."/>
            <person name="Warren B."/>
            <person name="Marsh K."/>
            <person name="Snowden K.C."/>
            <person name="Lin-Wang K."/>
            <person name="Brian L."/>
            <person name="Martinez-Sanchez M."/>
            <person name="Wang M."/>
            <person name="Ileperuma N."/>
            <person name="Macnee N."/>
            <person name="Campin R."/>
            <person name="McAtee P."/>
            <person name="Drummond R.S.M."/>
            <person name="Espley R.V."/>
            <person name="Ireland H.S."/>
            <person name="Wu R."/>
            <person name="Atkinson R.G."/>
            <person name="Karunairetnam S."/>
            <person name="Bulley S."/>
            <person name="Chunkath S."/>
            <person name="Hanley Z."/>
            <person name="Storey R."/>
            <person name="Thrimawithana A.H."/>
            <person name="Thomson S."/>
            <person name="David C."/>
            <person name="Testolin R."/>
            <person name="Huang H."/>
            <person name="Hellens R.P."/>
            <person name="Schaffer R.J."/>
        </authorList>
    </citation>
    <scope>NUCLEOTIDE SEQUENCE [LARGE SCALE GENOMIC DNA]</scope>
    <source>
        <strain evidence="3">cv. Red5</strain>
    </source>
</reference>
<dbReference type="OrthoDB" id="2020529at2759"/>
<evidence type="ECO:0000256" key="1">
    <source>
        <dbReference type="SAM" id="MobiDB-lite"/>
    </source>
</evidence>
<feature type="compositionally biased region" description="Basic and acidic residues" evidence="1">
    <location>
        <begin position="151"/>
        <end position="162"/>
    </location>
</feature>
<dbReference type="PANTHER" id="PTHR34572:SF1">
    <property type="entry name" value="GOLGIN FAMILY A PROTEIN"/>
    <property type="match status" value="1"/>
</dbReference>
<dbReference type="STRING" id="1590841.A0A2R6QLX0"/>
<gene>
    <name evidence="2" type="ORF">CEY00_Acc17497</name>
</gene>
<dbReference type="EMBL" id="NKQK01000015">
    <property type="protein sequence ID" value="PSS10402.1"/>
    <property type="molecule type" value="Genomic_DNA"/>
</dbReference>
<sequence>MEGVGARFGRSSTRYGTSSTTVFNGPVRKWKKKWVPVTPSPPNNASSNHHSIAPTHNGGSSNGSNGSHLQLYKWTPIAPSQNNGNGNGNGDGYNSSSKDDGAATTAAEAVPRRKFKYVPIAMLEEQKNEAEKVDDEAKPSDVDSNAAEPNSKNDDLEGKPDINDMPMEENQASDDTPLTRQDLNESTLDLSLG</sequence>
<feature type="compositionally biased region" description="Basic and acidic residues" evidence="1">
    <location>
        <begin position="124"/>
        <end position="141"/>
    </location>
</feature>
<dbReference type="OMA" id="WIPINAS"/>
<evidence type="ECO:0000313" key="3">
    <source>
        <dbReference type="Proteomes" id="UP000241394"/>
    </source>
</evidence>
<comment type="caution">
    <text evidence="2">The sequence shown here is derived from an EMBL/GenBank/DDBJ whole genome shotgun (WGS) entry which is preliminary data.</text>
</comment>
<keyword evidence="2" id="KW-0675">Receptor</keyword>
<feature type="compositionally biased region" description="Low complexity" evidence="1">
    <location>
        <begin position="9"/>
        <end position="21"/>
    </location>
</feature>
<name>A0A2R6QLX0_ACTCC</name>
<feature type="region of interest" description="Disordered" evidence="1">
    <location>
        <begin position="1"/>
        <end position="193"/>
    </location>
</feature>
<dbReference type="PANTHER" id="PTHR34572">
    <property type="entry name" value="GOLGIN FAMILY A PROTEIN"/>
    <property type="match status" value="1"/>
</dbReference>
<organism evidence="2 3">
    <name type="scientific">Actinidia chinensis var. chinensis</name>
    <name type="common">Chinese soft-hair kiwi</name>
    <dbReference type="NCBI Taxonomy" id="1590841"/>
    <lineage>
        <taxon>Eukaryota</taxon>
        <taxon>Viridiplantae</taxon>
        <taxon>Streptophyta</taxon>
        <taxon>Embryophyta</taxon>
        <taxon>Tracheophyta</taxon>
        <taxon>Spermatophyta</taxon>
        <taxon>Magnoliopsida</taxon>
        <taxon>eudicotyledons</taxon>
        <taxon>Gunneridae</taxon>
        <taxon>Pentapetalae</taxon>
        <taxon>asterids</taxon>
        <taxon>Ericales</taxon>
        <taxon>Actinidiaceae</taxon>
        <taxon>Actinidia</taxon>
    </lineage>
</organism>
<reference evidence="2 3" key="1">
    <citation type="submission" date="2017-07" db="EMBL/GenBank/DDBJ databases">
        <title>An improved, manually edited Actinidia chinensis var. chinensis (kiwifruit) genome highlights the challenges associated with draft genomes and gene prediction in plants.</title>
        <authorList>
            <person name="Pilkington S."/>
            <person name="Crowhurst R."/>
            <person name="Hilario E."/>
            <person name="Nardozza S."/>
            <person name="Fraser L."/>
            <person name="Peng Y."/>
            <person name="Gunaseelan K."/>
            <person name="Simpson R."/>
            <person name="Tahir J."/>
            <person name="Deroles S."/>
            <person name="Templeton K."/>
            <person name="Luo Z."/>
            <person name="Davy M."/>
            <person name="Cheng C."/>
            <person name="Mcneilage M."/>
            <person name="Scaglione D."/>
            <person name="Liu Y."/>
            <person name="Zhang Q."/>
            <person name="Datson P."/>
            <person name="De Silva N."/>
            <person name="Gardiner S."/>
            <person name="Bassett H."/>
            <person name="Chagne D."/>
            <person name="Mccallum J."/>
            <person name="Dzierzon H."/>
            <person name="Deng C."/>
            <person name="Wang Y.-Y."/>
            <person name="Barron N."/>
            <person name="Manako K."/>
            <person name="Bowen J."/>
            <person name="Foster T."/>
            <person name="Erridge Z."/>
            <person name="Tiffin H."/>
            <person name="Waite C."/>
            <person name="Davies K."/>
            <person name="Grierson E."/>
            <person name="Laing W."/>
            <person name="Kirk R."/>
            <person name="Chen X."/>
            <person name="Wood M."/>
            <person name="Montefiori M."/>
            <person name="Brummell D."/>
            <person name="Schwinn K."/>
            <person name="Catanach A."/>
            <person name="Fullerton C."/>
            <person name="Li D."/>
            <person name="Meiyalaghan S."/>
            <person name="Nieuwenhuizen N."/>
            <person name="Read N."/>
            <person name="Prakash R."/>
            <person name="Hunter D."/>
            <person name="Zhang H."/>
            <person name="Mckenzie M."/>
            <person name="Knabel M."/>
            <person name="Harris A."/>
            <person name="Allan A."/>
            <person name="Chen A."/>
            <person name="Janssen B."/>
            <person name="Plunkett B."/>
            <person name="Dwamena C."/>
            <person name="Voogd C."/>
            <person name="Leif D."/>
            <person name="Lafferty D."/>
            <person name="Souleyre E."/>
            <person name="Varkonyi-Gasic E."/>
            <person name="Gambi F."/>
            <person name="Hanley J."/>
            <person name="Yao J.-L."/>
            <person name="Cheung J."/>
            <person name="David K."/>
            <person name="Warren B."/>
            <person name="Marsh K."/>
            <person name="Snowden K."/>
            <person name="Lin-Wang K."/>
            <person name="Brian L."/>
            <person name="Martinez-Sanchez M."/>
            <person name="Wang M."/>
            <person name="Ileperuma N."/>
            <person name="Macnee N."/>
            <person name="Campin R."/>
            <person name="Mcatee P."/>
            <person name="Drummond R."/>
            <person name="Espley R."/>
            <person name="Ireland H."/>
            <person name="Wu R."/>
            <person name="Atkinson R."/>
            <person name="Karunairetnam S."/>
            <person name="Bulley S."/>
            <person name="Chunkath S."/>
            <person name="Hanley Z."/>
            <person name="Storey R."/>
            <person name="Thrimawithana A."/>
            <person name="Thomson S."/>
            <person name="David C."/>
            <person name="Testolin R."/>
        </authorList>
    </citation>
    <scope>NUCLEOTIDE SEQUENCE [LARGE SCALE GENOMIC DNA]</scope>
    <source>
        <strain evidence="3">cv. Red5</strain>
        <tissue evidence="2">Young leaf</tissue>
    </source>
</reference>
<dbReference type="AlphaFoldDB" id="A0A2R6QLX0"/>
<keyword evidence="3" id="KW-1185">Reference proteome</keyword>
<evidence type="ECO:0000313" key="2">
    <source>
        <dbReference type="EMBL" id="PSS10402.1"/>
    </source>
</evidence>
<dbReference type="InParanoid" id="A0A2R6QLX0"/>
<dbReference type="FunCoup" id="A0A2R6QLX0">
    <property type="interactions" value="626"/>
</dbReference>
<feature type="compositionally biased region" description="Polar residues" evidence="1">
    <location>
        <begin position="173"/>
        <end position="193"/>
    </location>
</feature>